<comment type="caution">
    <text evidence="2">The sequence shown here is derived from an EMBL/GenBank/DDBJ whole genome shotgun (WGS) entry which is preliminary data.</text>
</comment>
<evidence type="ECO:0000313" key="3">
    <source>
        <dbReference type="Proteomes" id="UP000024635"/>
    </source>
</evidence>
<dbReference type="PANTHER" id="PTHR22943:SF248">
    <property type="entry name" value="SEVEN TM RECEPTOR"/>
    <property type="match status" value="1"/>
</dbReference>
<proteinExistence type="predicted"/>
<feature type="transmembrane region" description="Helical" evidence="1">
    <location>
        <begin position="204"/>
        <end position="222"/>
    </location>
</feature>
<dbReference type="OrthoDB" id="5868335at2759"/>
<feature type="transmembrane region" description="Helical" evidence="1">
    <location>
        <begin position="15"/>
        <end position="34"/>
    </location>
</feature>
<dbReference type="EMBL" id="JARK01001431">
    <property type="protein sequence ID" value="EYC03173.1"/>
    <property type="molecule type" value="Genomic_DNA"/>
</dbReference>
<feature type="transmembrane region" description="Helical" evidence="1">
    <location>
        <begin position="279"/>
        <end position="300"/>
    </location>
</feature>
<dbReference type="Pfam" id="PF10326">
    <property type="entry name" value="7TM_GPCR_Str"/>
    <property type="match status" value="1"/>
</dbReference>
<organism evidence="2 3">
    <name type="scientific">Ancylostoma ceylanicum</name>
    <dbReference type="NCBI Taxonomy" id="53326"/>
    <lineage>
        <taxon>Eukaryota</taxon>
        <taxon>Metazoa</taxon>
        <taxon>Ecdysozoa</taxon>
        <taxon>Nematoda</taxon>
        <taxon>Chromadorea</taxon>
        <taxon>Rhabditida</taxon>
        <taxon>Rhabditina</taxon>
        <taxon>Rhabditomorpha</taxon>
        <taxon>Strongyloidea</taxon>
        <taxon>Ancylostomatidae</taxon>
        <taxon>Ancylostomatinae</taxon>
        <taxon>Ancylostoma</taxon>
    </lineage>
</organism>
<protein>
    <recommendedName>
        <fullName evidence="4">7TM chemoreceptor</fullName>
    </recommendedName>
</protein>
<dbReference type="InterPro" id="IPR019428">
    <property type="entry name" value="7TM_GPCR_serpentine_rcpt_Str"/>
</dbReference>
<feature type="transmembrane region" description="Helical" evidence="1">
    <location>
        <begin position="242"/>
        <end position="267"/>
    </location>
</feature>
<gene>
    <name evidence="2" type="primary">Acey_s0095.g2801</name>
    <name evidence="2" type="ORF">Y032_0095g2801</name>
</gene>
<keyword evidence="1" id="KW-0472">Membrane</keyword>
<feature type="transmembrane region" description="Helical" evidence="1">
    <location>
        <begin position="90"/>
        <end position="113"/>
    </location>
</feature>
<evidence type="ECO:0000256" key="1">
    <source>
        <dbReference type="SAM" id="Phobius"/>
    </source>
</evidence>
<evidence type="ECO:0008006" key="4">
    <source>
        <dbReference type="Google" id="ProtNLM"/>
    </source>
</evidence>
<dbReference type="SUPFAM" id="SSF81321">
    <property type="entry name" value="Family A G protein-coupled receptor-like"/>
    <property type="match status" value="1"/>
</dbReference>
<evidence type="ECO:0000313" key="2">
    <source>
        <dbReference type="EMBL" id="EYC03173.1"/>
    </source>
</evidence>
<dbReference type="Proteomes" id="UP000024635">
    <property type="component" value="Unassembled WGS sequence"/>
</dbReference>
<dbReference type="AlphaFoldDB" id="A0A016TKR9"/>
<feature type="transmembrane region" description="Helical" evidence="1">
    <location>
        <begin position="46"/>
        <end position="70"/>
    </location>
</feature>
<reference evidence="3" key="1">
    <citation type="journal article" date="2015" name="Nat. Genet.">
        <title>The genome and transcriptome of the zoonotic hookworm Ancylostoma ceylanicum identify infection-specific gene families.</title>
        <authorList>
            <person name="Schwarz E.M."/>
            <person name="Hu Y."/>
            <person name="Antoshechkin I."/>
            <person name="Miller M.M."/>
            <person name="Sternberg P.W."/>
            <person name="Aroian R.V."/>
        </authorList>
    </citation>
    <scope>NUCLEOTIDE SEQUENCE</scope>
    <source>
        <strain evidence="3">HY135</strain>
    </source>
</reference>
<feature type="transmembrane region" description="Helical" evidence="1">
    <location>
        <begin position="133"/>
        <end position="154"/>
    </location>
</feature>
<accession>A0A016TKR9</accession>
<keyword evidence="1" id="KW-0812">Transmembrane</keyword>
<sequence length="336" mass="37667">MATDLEMIGSFTLCAQSISVVALAINVFLIVIYFKCPLKRVREYRYFFLMTAIQDTLLALCCLFLTPITISRESTVVFMATGILHKKPIGEVAIIFFCTVFIVSILIVANSFIYRYIHLCRNEIAHIYQSEKWLALMIAINIIIIINWLCMVLCGNGREATVQYDINPTAVRLSGLNVNETGLVGFHLAADMNKLTLILLCENWSVMFVLLAVGCFCALQIAHTLRKSSISKNARKYHGQMFTLLLLQTACPAILMQAPVGLMYVMLFTGTSSTTTMTIVIGILLALFPVFDPIILIVFLKDYRNYILARVGLRRFERSVSPSARHTFVGTHGTHA</sequence>
<keyword evidence="1" id="KW-1133">Transmembrane helix</keyword>
<name>A0A016TKR9_9BILA</name>
<dbReference type="Gene3D" id="1.20.1070.10">
    <property type="entry name" value="Rhodopsin 7-helix transmembrane proteins"/>
    <property type="match status" value="1"/>
</dbReference>
<dbReference type="PANTHER" id="PTHR22943">
    <property type="entry name" value="7-TRANSMEMBRANE DOMAIN RECEPTOR C.ELEGANS"/>
    <property type="match status" value="1"/>
</dbReference>
<keyword evidence="3" id="KW-1185">Reference proteome</keyword>